<evidence type="ECO:0000256" key="1">
    <source>
        <dbReference type="SAM" id="MobiDB-lite"/>
    </source>
</evidence>
<keyword evidence="2" id="KW-0472">Membrane</keyword>
<dbReference type="SUPFAM" id="SSF49899">
    <property type="entry name" value="Concanavalin A-like lectins/glucanases"/>
    <property type="match status" value="2"/>
</dbReference>
<evidence type="ECO:0000256" key="2">
    <source>
        <dbReference type="SAM" id="Phobius"/>
    </source>
</evidence>
<dbReference type="Proteomes" id="UP000596742">
    <property type="component" value="Unassembled WGS sequence"/>
</dbReference>
<keyword evidence="2" id="KW-0812">Transmembrane</keyword>
<protein>
    <recommendedName>
        <fullName evidence="3">MAM domain-containing protein</fullName>
    </recommendedName>
</protein>
<proteinExistence type="predicted"/>
<dbReference type="PANTHER" id="PTHR23282:SF101">
    <property type="entry name" value="MAM DOMAIN-CONTAINING PROTEIN"/>
    <property type="match status" value="1"/>
</dbReference>
<dbReference type="EMBL" id="UYJE01008063">
    <property type="protein sequence ID" value="VDI60591.1"/>
    <property type="molecule type" value="Genomic_DNA"/>
</dbReference>
<feature type="domain" description="MAM" evidence="3">
    <location>
        <begin position="1"/>
        <end position="76"/>
    </location>
</feature>
<organism evidence="4 5">
    <name type="scientific">Mytilus galloprovincialis</name>
    <name type="common">Mediterranean mussel</name>
    <dbReference type="NCBI Taxonomy" id="29158"/>
    <lineage>
        <taxon>Eukaryota</taxon>
        <taxon>Metazoa</taxon>
        <taxon>Spiralia</taxon>
        <taxon>Lophotrochozoa</taxon>
        <taxon>Mollusca</taxon>
        <taxon>Bivalvia</taxon>
        <taxon>Autobranchia</taxon>
        <taxon>Pteriomorphia</taxon>
        <taxon>Mytilida</taxon>
        <taxon>Mytiloidea</taxon>
        <taxon>Mytilidae</taxon>
        <taxon>Mytilinae</taxon>
        <taxon>Mytilus</taxon>
    </lineage>
</organism>
<sequence>MYGRNIGTLNVYTKSGNITKNQWSKHKNQGNSWKFANFDISETEPYRIIFEGIRGDGYTSDIALDDISLHRRSCPAFNEDCDFERGNCNWSTDSEKTYIWTISSGPTRSRYTGPDNDHTTGLGNGHYIYLNGRGSDIKEGMQSNLTSATIRHGVDVCFTFWYHMFGKDIGRLNVYTKSKKITRRQWSQYGNQRNAWKFANFTISKTEPFRIIFEGTRGDGSESDIALDDISLIDGSCSGLIKTSQTWKTDESISLHECSKYYLQLNETSLVFDRQLDNCSAVYQDVQTSVTTLCNNINNSDICTFYLPKLIRKDERCFPSNPVWLTVEYNCKAVGSSTTSPVIATKKGSSKAVRSSTTSTVSATTKGPRKAAKFTTLESVATSRNVSNAIGDTSGTSVLATGFVVGLIIGGVLLACVVIVIFVLIIRHKSKSRPKETKRNILRENDYIGSQDIALPLTAHHSRQNQNDGKFKNTSNVVRHETILSDNQTLNDERYSIGDQTAETSFKKTLEDGKGTTGSYIVLDPSVTGFNRTKLSKTPSDYEFGKPVIDTEIKIDDEDKYAICEEGVYDHSGNNRYKESEVNIYNHAVDNIYDSGSQKRNDEGRDDTYDHFFGQKTEDDYDITRT</sequence>
<name>A0A8B6G926_MYTGA</name>
<dbReference type="PROSITE" id="PS50060">
    <property type="entry name" value="MAM_2"/>
    <property type="match status" value="2"/>
</dbReference>
<comment type="caution">
    <text evidence="4">The sequence shown here is derived from an EMBL/GenBank/DDBJ whole genome shotgun (WGS) entry which is preliminary data.</text>
</comment>
<feature type="region of interest" description="Disordered" evidence="1">
    <location>
        <begin position="594"/>
        <end position="613"/>
    </location>
</feature>
<dbReference type="SMART" id="SM00137">
    <property type="entry name" value="MAM"/>
    <property type="match status" value="1"/>
</dbReference>
<feature type="transmembrane region" description="Helical" evidence="2">
    <location>
        <begin position="403"/>
        <end position="426"/>
    </location>
</feature>
<feature type="compositionally biased region" description="Basic and acidic residues" evidence="1">
    <location>
        <begin position="597"/>
        <end position="610"/>
    </location>
</feature>
<dbReference type="GO" id="GO:0016020">
    <property type="term" value="C:membrane"/>
    <property type="evidence" value="ECO:0007669"/>
    <property type="project" value="InterPro"/>
</dbReference>
<reference evidence="4" key="1">
    <citation type="submission" date="2018-11" db="EMBL/GenBank/DDBJ databases">
        <authorList>
            <person name="Alioto T."/>
            <person name="Alioto T."/>
        </authorList>
    </citation>
    <scope>NUCLEOTIDE SEQUENCE</scope>
</reference>
<dbReference type="InterPro" id="IPR051560">
    <property type="entry name" value="MAM_domain-containing"/>
</dbReference>
<keyword evidence="2" id="KW-1133">Transmembrane helix</keyword>
<evidence type="ECO:0000259" key="3">
    <source>
        <dbReference type="PROSITE" id="PS50060"/>
    </source>
</evidence>
<evidence type="ECO:0000313" key="5">
    <source>
        <dbReference type="Proteomes" id="UP000596742"/>
    </source>
</evidence>
<dbReference type="Gene3D" id="2.60.120.200">
    <property type="match status" value="2"/>
</dbReference>
<dbReference type="PANTHER" id="PTHR23282">
    <property type="entry name" value="APICAL ENDOSOMAL GLYCOPROTEIN PRECURSOR"/>
    <property type="match status" value="1"/>
</dbReference>
<dbReference type="OrthoDB" id="412155at2759"/>
<feature type="domain" description="MAM" evidence="3">
    <location>
        <begin position="79"/>
        <end position="239"/>
    </location>
</feature>
<keyword evidence="5" id="KW-1185">Reference proteome</keyword>
<evidence type="ECO:0000313" key="4">
    <source>
        <dbReference type="EMBL" id="VDI60591.1"/>
    </source>
</evidence>
<gene>
    <name evidence="4" type="ORF">MGAL_10B086461</name>
</gene>
<dbReference type="AlphaFoldDB" id="A0A8B6G926"/>
<dbReference type="Pfam" id="PF00629">
    <property type="entry name" value="MAM"/>
    <property type="match status" value="2"/>
</dbReference>
<dbReference type="InterPro" id="IPR013320">
    <property type="entry name" value="ConA-like_dom_sf"/>
</dbReference>
<accession>A0A8B6G926</accession>
<dbReference type="InterPro" id="IPR000998">
    <property type="entry name" value="MAM_dom"/>
</dbReference>
<dbReference type="CDD" id="cd06263">
    <property type="entry name" value="MAM"/>
    <property type="match status" value="2"/>
</dbReference>